<evidence type="ECO:0000313" key="9">
    <source>
        <dbReference type="Proteomes" id="UP000484547"/>
    </source>
</evidence>
<dbReference type="PANTHER" id="PTHR30385">
    <property type="entry name" value="SIGMA FACTOR F FLAGELLAR"/>
    <property type="match status" value="1"/>
</dbReference>
<evidence type="ECO:0000313" key="8">
    <source>
        <dbReference type="Proteomes" id="UP000443070"/>
    </source>
</evidence>
<sequence length="217" mass="24732">MTVTCTETAECDKWAEIVALAQQGNKKMLGVILQAFDIKLRKIAHTSAYKGFAEDGEQIERIAVVKALEKWGPRQDFEKLPAFIVSKSYTAISSEWKRRHKDEEMTCPYEIESGCEFAEEVLTADAAQTTRTYFEQQQLQQDFAEVQELLVQLSPKQEELIELHFLEGWSNGELAQRFGVSPAAISKTIKKGLTKLRQLLFAAHQAEKQREAEELMM</sequence>
<dbReference type="InterPro" id="IPR013249">
    <property type="entry name" value="RNA_pol_sigma70_r4_t2"/>
</dbReference>
<evidence type="ECO:0000313" key="6">
    <source>
        <dbReference type="EMBL" id="MTT76282.1"/>
    </source>
</evidence>
<dbReference type="InterPro" id="IPR013324">
    <property type="entry name" value="RNA_pol_sigma_r3/r4-like"/>
</dbReference>
<dbReference type="InterPro" id="IPR036388">
    <property type="entry name" value="WH-like_DNA-bd_sf"/>
</dbReference>
<evidence type="ECO:0000259" key="5">
    <source>
        <dbReference type="Pfam" id="PF08281"/>
    </source>
</evidence>
<protein>
    <submittedName>
        <fullName evidence="6">Sigma-70 family RNA polymerase sigma factor</fullName>
    </submittedName>
</protein>
<dbReference type="SUPFAM" id="SSF88659">
    <property type="entry name" value="Sigma3 and sigma4 domains of RNA polymerase sigma factors"/>
    <property type="match status" value="1"/>
</dbReference>
<dbReference type="InterPro" id="IPR014284">
    <property type="entry name" value="RNA_pol_sigma-70_dom"/>
</dbReference>
<dbReference type="GO" id="GO:0016987">
    <property type="term" value="F:sigma factor activity"/>
    <property type="evidence" value="ECO:0007669"/>
    <property type="project" value="UniProtKB-KW"/>
</dbReference>
<comment type="caution">
    <text evidence="6">The sequence shown here is derived from an EMBL/GenBank/DDBJ whole genome shotgun (WGS) entry which is preliminary data.</text>
</comment>
<dbReference type="Proteomes" id="UP000443070">
    <property type="component" value="Unassembled WGS sequence"/>
</dbReference>
<gene>
    <name evidence="6" type="ORF">GMD11_08390</name>
    <name evidence="7" type="ORF">GMD18_08045</name>
</gene>
<keyword evidence="8" id="KW-1185">Reference proteome</keyword>
<evidence type="ECO:0000256" key="2">
    <source>
        <dbReference type="ARBA" id="ARBA00023082"/>
    </source>
</evidence>
<proteinExistence type="predicted"/>
<dbReference type="RefSeq" id="WP_154338780.1">
    <property type="nucleotide sequence ID" value="NZ_WNBG01000006.1"/>
</dbReference>
<dbReference type="Gene3D" id="1.10.10.10">
    <property type="entry name" value="Winged helix-like DNA-binding domain superfamily/Winged helix DNA-binding domain"/>
    <property type="match status" value="1"/>
</dbReference>
<accession>A0A7X2XGL8</accession>
<dbReference type="OrthoDB" id="3686693at2"/>
<organism evidence="6 9">
    <name type="scientific">Phascolarctobacterium faecium</name>
    <dbReference type="NCBI Taxonomy" id="33025"/>
    <lineage>
        <taxon>Bacteria</taxon>
        <taxon>Bacillati</taxon>
        <taxon>Bacillota</taxon>
        <taxon>Negativicutes</taxon>
        <taxon>Acidaminococcales</taxon>
        <taxon>Acidaminococcaceae</taxon>
        <taxon>Phascolarctobacterium</taxon>
    </lineage>
</organism>
<evidence type="ECO:0000313" key="7">
    <source>
        <dbReference type="EMBL" id="MTU04346.1"/>
    </source>
</evidence>
<evidence type="ECO:0000256" key="3">
    <source>
        <dbReference type="ARBA" id="ARBA00023125"/>
    </source>
</evidence>
<keyword evidence="4" id="KW-0804">Transcription</keyword>
<reference evidence="8 9" key="1">
    <citation type="journal article" date="2019" name="Nat. Med.">
        <title>A library of human gut bacterial isolates paired with longitudinal multiomics data enables mechanistic microbiome research.</title>
        <authorList>
            <person name="Poyet M."/>
            <person name="Groussin M."/>
            <person name="Gibbons S.M."/>
            <person name="Avila-Pacheco J."/>
            <person name="Jiang X."/>
            <person name="Kearney S.M."/>
            <person name="Perrotta A.R."/>
            <person name="Berdy B."/>
            <person name="Zhao S."/>
            <person name="Lieberman T.D."/>
            <person name="Swanson P.K."/>
            <person name="Smith M."/>
            <person name="Roesemann S."/>
            <person name="Alexander J.E."/>
            <person name="Rich S.A."/>
            <person name="Livny J."/>
            <person name="Vlamakis H."/>
            <person name="Clish C."/>
            <person name="Bullock K."/>
            <person name="Deik A."/>
            <person name="Scott J."/>
            <person name="Pierce K.A."/>
            <person name="Xavier R.J."/>
            <person name="Alm E.J."/>
        </authorList>
    </citation>
    <scope>NUCLEOTIDE SEQUENCE [LARGE SCALE GENOMIC DNA]</scope>
    <source>
        <strain evidence="6 9">BIOML-A13</strain>
        <strain evidence="7 8">BIOML-A3</strain>
    </source>
</reference>
<dbReference type="EMBL" id="WNBW01000006">
    <property type="protein sequence ID" value="MTU04346.1"/>
    <property type="molecule type" value="Genomic_DNA"/>
</dbReference>
<dbReference type="NCBIfam" id="TIGR02937">
    <property type="entry name" value="sigma70-ECF"/>
    <property type="match status" value="1"/>
</dbReference>
<dbReference type="Proteomes" id="UP000484547">
    <property type="component" value="Unassembled WGS sequence"/>
</dbReference>
<keyword evidence="3" id="KW-0238">DNA-binding</keyword>
<dbReference type="GO" id="GO:0003677">
    <property type="term" value="F:DNA binding"/>
    <property type="evidence" value="ECO:0007669"/>
    <property type="project" value="UniProtKB-KW"/>
</dbReference>
<dbReference type="CDD" id="cd06171">
    <property type="entry name" value="Sigma70_r4"/>
    <property type="match status" value="1"/>
</dbReference>
<keyword evidence="2" id="KW-0731">Sigma factor</keyword>
<evidence type="ECO:0000256" key="4">
    <source>
        <dbReference type="ARBA" id="ARBA00023163"/>
    </source>
</evidence>
<name>A0A7X2XGL8_9FIRM</name>
<evidence type="ECO:0000256" key="1">
    <source>
        <dbReference type="ARBA" id="ARBA00023015"/>
    </source>
</evidence>
<dbReference type="AlphaFoldDB" id="A0A7X2XGL8"/>
<dbReference type="GO" id="GO:0006352">
    <property type="term" value="P:DNA-templated transcription initiation"/>
    <property type="evidence" value="ECO:0007669"/>
    <property type="project" value="InterPro"/>
</dbReference>
<dbReference type="Pfam" id="PF08281">
    <property type="entry name" value="Sigma70_r4_2"/>
    <property type="match status" value="1"/>
</dbReference>
<keyword evidence="1" id="KW-0805">Transcription regulation</keyword>
<dbReference type="EMBL" id="WNBM01000006">
    <property type="protein sequence ID" value="MTT76282.1"/>
    <property type="molecule type" value="Genomic_DNA"/>
</dbReference>
<feature type="domain" description="RNA polymerase sigma factor 70 region 4 type 2" evidence="5">
    <location>
        <begin position="145"/>
        <end position="196"/>
    </location>
</feature>